<evidence type="ECO:0000313" key="8">
    <source>
        <dbReference type="Proteomes" id="UP000252558"/>
    </source>
</evidence>
<evidence type="ECO:0000313" key="7">
    <source>
        <dbReference type="EMBL" id="RCU51614.1"/>
    </source>
</evidence>
<dbReference type="SUPFAM" id="SSF103088">
    <property type="entry name" value="OmpA-like"/>
    <property type="match status" value="1"/>
</dbReference>
<name>A0A368NPL5_9GAMM</name>
<dbReference type="PROSITE" id="PS51123">
    <property type="entry name" value="OMPA_2"/>
    <property type="match status" value="1"/>
</dbReference>
<dbReference type="GO" id="GO:0009279">
    <property type="term" value="C:cell outer membrane"/>
    <property type="evidence" value="ECO:0007669"/>
    <property type="project" value="UniProtKB-SubCell"/>
</dbReference>
<dbReference type="PANTHER" id="PTHR30329:SF21">
    <property type="entry name" value="LIPOPROTEIN YIAD-RELATED"/>
    <property type="match status" value="1"/>
</dbReference>
<dbReference type="CDD" id="cd07185">
    <property type="entry name" value="OmpA_C-like"/>
    <property type="match status" value="1"/>
</dbReference>
<dbReference type="Gene3D" id="4.10.1080.10">
    <property type="entry name" value="TSP type-3 repeat"/>
    <property type="match status" value="1"/>
</dbReference>
<keyword evidence="2" id="KW-0732">Signal</keyword>
<proteinExistence type="predicted"/>
<evidence type="ECO:0000256" key="2">
    <source>
        <dbReference type="ARBA" id="ARBA00022729"/>
    </source>
</evidence>
<organism evidence="7 8">
    <name type="scientific">Corallincola holothuriorum</name>
    <dbReference type="NCBI Taxonomy" id="2282215"/>
    <lineage>
        <taxon>Bacteria</taxon>
        <taxon>Pseudomonadati</taxon>
        <taxon>Pseudomonadota</taxon>
        <taxon>Gammaproteobacteria</taxon>
        <taxon>Alteromonadales</taxon>
        <taxon>Psychromonadaceae</taxon>
        <taxon>Corallincola</taxon>
    </lineage>
</organism>
<keyword evidence="3 5" id="KW-0472">Membrane</keyword>
<dbReference type="EMBL" id="QPID01000002">
    <property type="protein sequence ID" value="RCU51614.1"/>
    <property type="molecule type" value="Genomic_DNA"/>
</dbReference>
<dbReference type="GO" id="GO:0007155">
    <property type="term" value="P:cell adhesion"/>
    <property type="evidence" value="ECO:0007669"/>
    <property type="project" value="InterPro"/>
</dbReference>
<comment type="caution">
    <text evidence="7">The sequence shown here is derived from an EMBL/GenBank/DDBJ whole genome shotgun (WGS) entry which is preliminary data.</text>
</comment>
<dbReference type="InterPro" id="IPR028974">
    <property type="entry name" value="TSP_type-3_rpt"/>
</dbReference>
<dbReference type="InterPro" id="IPR036737">
    <property type="entry name" value="OmpA-like_sf"/>
</dbReference>
<dbReference type="PRINTS" id="PR01021">
    <property type="entry name" value="OMPADOMAIN"/>
</dbReference>
<dbReference type="Pfam" id="PF02412">
    <property type="entry name" value="TSP_3"/>
    <property type="match status" value="3"/>
</dbReference>
<dbReference type="SUPFAM" id="SSF103647">
    <property type="entry name" value="TSP type-3 repeat"/>
    <property type="match status" value="1"/>
</dbReference>
<feature type="domain" description="OmpA-like" evidence="6">
    <location>
        <begin position="144"/>
        <end position="257"/>
    </location>
</feature>
<comment type="subcellular location">
    <subcellularLocation>
        <location evidence="1">Cell outer membrane</location>
    </subcellularLocation>
</comment>
<dbReference type="AlphaFoldDB" id="A0A368NPL5"/>
<dbReference type="OrthoDB" id="9805832at2"/>
<dbReference type="Proteomes" id="UP000252558">
    <property type="component" value="Unassembled WGS sequence"/>
</dbReference>
<sequence length="257" mass="26998">MAGGVGGGLLGAIDSAGAAGAGAAAGALLGYFVCNNDEDGDGVYDQDDECPMTPEGVKVDAKGCPIDSDGDGVPDYQDKCPGTPTGVKVDSMGCPLDSDGDGVPDYKDQCPNTPPNTAVDEFGCPPAQAGPAAYVAACGDMIMMDGPRIVGFKHILFDFDSAKIKAQGQQVLSCVAAVYEETNIPLELDGYTCFVGDQEYNKRLSQRRANSARDYLISQGVKESMIRVEWYGDSNPVADNNDLGARYLNRRVEVSPE</sequence>
<keyword evidence="4" id="KW-0998">Cell outer membrane</keyword>
<dbReference type="Pfam" id="PF00691">
    <property type="entry name" value="OmpA"/>
    <property type="match status" value="1"/>
</dbReference>
<accession>A0A368NPL5</accession>
<protein>
    <submittedName>
        <fullName evidence="7">OmpA family protein</fullName>
    </submittedName>
</protein>
<dbReference type="InterPro" id="IPR003367">
    <property type="entry name" value="Thrombospondin_3-like_rpt"/>
</dbReference>
<dbReference type="InterPro" id="IPR050330">
    <property type="entry name" value="Bact_OuterMem_StrucFunc"/>
</dbReference>
<dbReference type="InterPro" id="IPR006665">
    <property type="entry name" value="OmpA-like"/>
</dbReference>
<evidence type="ECO:0000256" key="3">
    <source>
        <dbReference type="ARBA" id="ARBA00023136"/>
    </source>
</evidence>
<reference evidence="7 8" key="1">
    <citation type="submission" date="2018-07" db="EMBL/GenBank/DDBJ databases">
        <title>Corallincola holothuriorum sp. nov., a new facultative anaerobe isolated from sea cucumber Apostichopus japonicus.</title>
        <authorList>
            <person name="Xia H."/>
        </authorList>
    </citation>
    <scope>NUCLEOTIDE SEQUENCE [LARGE SCALE GENOMIC DNA]</scope>
    <source>
        <strain evidence="7 8">C4</strain>
    </source>
</reference>
<evidence type="ECO:0000256" key="4">
    <source>
        <dbReference type="ARBA" id="ARBA00023237"/>
    </source>
</evidence>
<keyword evidence="8" id="KW-1185">Reference proteome</keyword>
<dbReference type="GO" id="GO:0005509">
    <property type="term" value="F:calcium ion binding"/>
    <property type="evidence" value="ECO:0007669"/>
    <property type="project" value="InterPro"/>
</dbReference>
<dbReference type="InterPro" id="IPR006664">
    <property type="entry name" value="OMP_bac"/>
</dbReference>
<gene>
    <name evidence="7" type="ORF">DU002_03855</name>
</gene>
<dbReference type="PRINTS" id="PR01023">
    <property type="entry name" value="NAFLGMOTY"/>
</dbReference>
<evidence type="ECO:0000256" key="5">
    <source>
        <dbReference type="PROSITE-ProRule" id="PRU00473"/>
    </source>
</evidence>
<dbReference type="Gene3D" id="3.30.1330.60">
    <property type="entry name" value="OmpA-like domain"/>
    <property type="match status" value="1"/>
</dbReference>
<evidence type="ECO:0000259" key="6">
    <source>
        <dbReference type="PROSITE" id="PS51123"/>
    </source>
</evidence>
<dbReference type="PANTHER" id="PTHR30329">
    <property type="entry name" value="STATOR ELEMENT OF FLAGELLAR MOTOR COMPLEX"/>
    <property type="match status" value="1"/>
</dbReference>
<evidence type="ECO:0000256" key="1">
    <source>
        <dbReference type="ARBA" id="ARBA00004442"/>
    </source>
</evidence>